<dbReference type="Gramene" id="C.cajan_44769.t">
    <property type="protein sequence ID" value="C.cajan_44769.t"/>
    <property type="gene ID" value="C.cajan_44769"/>
</dbReference>
<accession>A0A151QNL7</accession>
<name>A0A151QNL7_CAJCA</name>
<gene>
    <name evidence="2" type="ORF">KK1_047555</name>
</gene>
<evidence type="ECO:0000313" key="2">
    <source>
        <dbReference type="EMBL" id="KYP31900.1"/>
    </source>
</evidence>
<dbReference type="Proteomes" id="UP000075243">
    <property type="component" value="Unassembled WGS sequence"/>
</dbReference>
<protein>
    <submittedName>
        <fullName evidence="2">Uncharacterized protein</fullName>
    </submittedName>
</protein>
<evidence type="ECO:0000256" key="1">
    <source>
        <dbReference type="SAM" id="MobiDB-lite"/>
    </source>
</evidence>
<feature type="region of interest" description="Disordered" evidence="1">
    <location>
        <begin position="1"/>
        <end position="21"/>
    </location>
</feature>
<keyword evidence="3" id="KW-1185">Reference proteome</keyword>
<organism evidence="2 3">
    <name type="scientific">Cajanus cajan</name>
    <name type="common">Pigeon pea</name>
    <name type="synonym">Cajanus indicus</name>
    <dbReference type="NCBI Taxonomy" id="3821"/>
    <lineage>
        <taxon>Eukaryota</taxon>
        <taxon>Viridiplantae</taxon>
        <taxon>Streptophyta</taxon>
        <taxon>Embryophyta</taxon>
        <taxon>Tracheophyta</taxon>
        <taxon>Spermatophyta</taxon>
        <taxon>Magnoliopsida</taxon>
        <taxon>eudicotyledons</taxon>
        <taxon>Gunneridae</taxon>
        <taxon>Pentapetalae</taxon>
        <taxon>rosids</taxon>
        <taxon>fabids</taxon>
        <taxon>Fabales</taxon>
        <taxon>Fabaceae</taxon>
        <taxon>Papilionoideae</taxon>
        <taxon>50 kb inversion clade</taxon>
        <taxon>NPAAA clade</taxon>
        <taxon>indigoferoid/millettioid clade</taxon>
        <taxon>Phaseoleae</taxon>
        <taxon>Cajanus</taxon>
    </lineage>
</organism>
<dbReference type="AlphaFoldDB" id="A0A151QNL7"/>
<dbReference type="EMBL" id="KQ485583">
    <property type="protein sequence ID" value="KYP31900.1"/>
    <property type="molecule type" value="Genomic_DNA"/>
</dbReference>
<dbReference type="STRING" id="3821.A0A151QNL7"/>
<sequence>MYHNVLSSGKPSKSKLETPFSKPTDRFLVKFNMNTVPDIDNGKQEPNHEIDEDDVVRRLNAIENRIRKHARAFVASGIHEEPTDPTIA</sequence>
<evidence type="ECO:0000313" key="3">
    <source>
        <dbReference type="Proteomes" id="UP000075243"/>
    </source>
</evidence>
<reference evidence="2" key="1">
    <citation type="journal article" date="2012" name="Nat. Biotechnol.">
        <title>Draft genome sequence of pigeonpea (Cajanus cajan), an orphan legume crop of resource-poor farmers.</title>
        <authorList>
            <person name="Varshney R.K."/>
            <person name="Chen W."/>
            <person name="Li Y."/>
            <person name="Bharti A.K."/>
            <person name="Saxena R.K."/>
            <person name="Schlueter J.A."/>
            <person name="Donoghue M.T."/>
            <person name="Azam S."/>
            <person name="Fan G."/>
            <person name="Whaley A.M."/>
            <person name="Farmer A.D."/>
            <person name="Sheridan J."/>
            <person name="Iwata A."/>
            <person name="Tuteja R."/>
            <person name="Penmetsa R.V."/>
            <person name="Wu W."/>
            <person name="Upadhyaya H.D."/>
            <person name="Yang S.P."/>
            <person name="Shah T."/>
            <person name="Saxena K.B."/>
            <person name="Michael T."/>
            <person name="McCombie W.R."/>
            <person name="Yang B."/>
            <person name="Zhang G."/>
            <person name="Yang H."/>
            <person name="Wang J."/>
            <person name="Spillane C."/>
            <person name="Cook D.R."/>
            <person name="May G.D."/>
            <person name="Xu X."/>
            <person name="Jackson S.A."/>
        </authorList>
    </citation>
    <scope>NUCLEOTIDE SEQUENCE [LARGE SCALE GENOMIC DNA]</scope>
</reference>
<feature type="compositionally biased region" description="Polar residues" evidence="1">
    <location>
        <begin position="1"/>
        <end position="11"/>
    </location>
</feature>
<proteinExistence type="predicted"/>